<evidence type="ECO:0000313" key="5">
    <source>
        <dbReference type="Proteomes" id="UP000215902"/>
    </source>
</evidence>
<evidence type="ECO:0000256" key="1">
    <source>
        <dbReference type="SAM" id="SignalP"/>
    </source>
</evidence>
<organism evidence="3 5">
    <name type="scientific">Macrostomum lignano</name>
    <dbReference type="NCBI Taxonomy" id="282301"/>
    <lineage>
        <taxon>Eukaryota</taxon>
        <taxon>Metazoa</taxon>
        <taxon>Spiralia</taxon>
        <taxon>Lophotrochozoa</taxon>
        <taxon>Platyhelminthes</taxon>
        <taxon>Rhabditophora</taxon>
        <taxon>Macrostomorpha</taxon>
        <taxon>Macrostomida</taxon>
        <taxon>Macrostomidae</taxon>
        <taxon>Macrostomum</taxon>
    </lineage>
</organism>
<keyword evidence="5" id="KW-1185">Reference proteome</keyword>
<feature type="signal peptide" evidence="1">
    <location>
        <begin position="1"/>
        <end position="18"/>
    </location>
</feature>
<dbReference type="EMBL" id="NIVC01000850">
    <property type="protein sequence ID" value="PAA76009.1"/>
    <property type="molecule type" value="Genomic_DNA"/>
</dbReference>
<comment type="caution">
    <text evidence="3">The sequence shown here is derived from an EMBL/GenBank/DDBJ whole genome shotgun (WGS) entry which is preliminary data.</text>
</comment>
<dbReference type="AlphaFoldDB" id="A0A267FSN0"/>
<proteinExistence type="predicted"/>
<dbReference type="EMBL" id="NIVC01001748">
    <property type="protein sequence ID" value="PAA64463.1"/>
    <property type="molecule type" value="Genomic_DNA"/>
</dbReference>
<keyword evidence="1" id="KW-0732">Signal</keyword>
<feature type="chain" id="PRO_5011916145" evidence="1">
    <location>
        <begin position="19"/>
        <end position="107"/>
    </location>
</feature>
<evidence type="ECO:0000313" key="2">
    <source>
        <dbReference type="EMBL" id="PAA64463.1"/>
    </source>
</evidence>
<evidence type="ECO:0000313" key="4">
    <source>
        <dbReference type="EMBL" id="PAA83872.1"/>
    </source>
</evidence>
<reference evidence="3 5" key="1">
    <citation type="submission" date="2017-06" db="EMBL/GenBank/DDBJ databases">
        <title>A platform for efficient transgenesis in Macrostomum lignano, a flatworm model organism for stem cell research.</title>
        <authorList>
            <person name="Berezikov E."/>
        </authorList>
    </citation>
    <scope>NUCLEOTIDE SEQUENCE [LARGE SCALE GENOMIC DNA]</scope>
    <source>
        <strain evidence="3">DV1</strain>
        <tissue evidence="3">Whole organism</tissue>
    </source>
</reference>
<sequence length="107" mass="12676">MRTWQALLICILVAVAAAVPASPVLSEDRPDSRDNQQQLLLHRRKRQTDAWNGHEIYFPFFGKRFHQLRVKDVEYKKSKDYVRIDDLDKLKKKRLSAAWLNQLDKLD</sequence>
<dbReference type="EMBL" id="NIVC01000399">
    <property type="protein sequence ID" value="PAA83872.1"/>
    <property type="molecule type" value="Genomic_DNA"/>
</dbReference>
<evidence type="ECO:0000313" key="3">
    <source>
        <dbReference type="EMBL" id="PAA76009.1"/>
    </source>
</evidence>
<name>A0A267FSN0_9PLAT</name>
<accession>A0A267FSN0</accession>
<protein>
    <submittedName>
        <fullName evidence="3">Uncharacterized protein</fullName>
    </submittedName>
</protein>
<gene>
    <name evidence="2" type="ORF">BOX15_Mlig010118g1</name>
    <name evidence="4" type="ORF">BOX15_Mlig010118g2</name>
    <name evidence="3" type="ORF">BOX15_Mlig010118g3</name>
</gene>
<dbReference type="Proteomes" id="UP000215902">
    <property type="component" value="Unassembled WGS sequence"/>
</dbReference>